<evidence type="ECO:0000256" key="1">
    <source>
        <dbReference type="SAM" id="MobiDB-lite"/>
    </source>
</evidence>
<evidence type="ECO:0000313" key="3">
    <source>
        <dbReference type="EMBL" id="OIW02188.1"/>
    </source>
</evidence>
<dbReference type="PANTHER" id="PTHR34544:SF3">
    <property type="entry name" value="OS07G0155200 PROTEIN"/>
    <property type="match status" value="1"/>
</dbReference>
<organism evidence="3 4">
    <name type="scientific">Lupinus angustifolius</name>
    <name type="common">Narrow-leaved blue lupine</name>
    <dbReference type="NCBI Taxonomy" id="3871"/>
    <lineage>
        <taxon>Eukaryota</taxon>
        <taxon>Viridiplantae</taxon>
        <taxon>Streptophyta</taxon>
        <taxon>Embryophyta</taxon>
        <taxon>Tracheophyta</taxon>
        <taxon>Spermatophyta</taxon>
        <taxon>Magnoliopsida</taxon>
        <taxon>eudicotyledons</taxon>
        <taxon>Gunneridae</taxon>
        <taxon>Pentapetalae</taxon>
        <taxon>rosids</taxon>
        <taxon>fabids</taxon>
        <taxon>Fabales</taxon>
        <taxon>Fabaceae</taxon>
        <taxon>Papilionoideae</taxon>
        <taxon>50 kb inversion clade</taxon>
        <taxon>genistoids sensu lato</taxon>
        <taxon>core genistoids</taxon>
        <taxon>Genisteae</taxon>
        <taxon>Lupinus</taxon>
    </lineage>
</organism>
<name>A0A1J7GP38_LUPAN</name>
<dbReference type="PANTHER" id="PTHR34544">
    <property type="entry name" value="OSJNBA0006B20.18 PROTEIN"/>
    <property type="match status" value="1"/>
</dbReference>
<feature type="compositionally biased region" description="Polar residues" evidence="1">
    <location>
        <begin position="66"/>
        <end position="76"/>
    </location>
</feature>
<protein>
    <recommendedName>
        <fullName evidence="2">DUF7912 domain-containing protein</fullName>
    </recommendedName>
</protein>
<dbReference type="Pfam" id="PF25498">
    <property type="entry name" value="DUF7912"/>
    <property type="match status" value="1"/>
</dbReference>
<dbReference type="Proteomes" id="UP000188354">
    <property type="component" value="Chromosome LG11"/>
</dbReference>
<dbReference type="STRING" id="3871.A0A1J7GP38"/>
<feature type="compositionally biased region" description="Low complexity" evidence="1">
    <location>
        <begin position="77"/>
        <end position="96"/>
    </location>
</feature>
<feature type="domain" description="DUF7912" evidence="2">
    <location>
        <begin position="472"/>
        <end position="560"/>
    </location>
</feature>
<sequence length="562" mass="62195">MHTVTMHTEKYDHNMKDKQGEIFSEAIYDSGSSKHSDLNSCVTNGSGSSIDSERQVNIMTGDESGKNNYSDTRINGSKSVSVSTRRSSSSSSSESSLDGFFVMDTLNFTTSSASTSKSRKDYVSSSHSSSKSEDDNSVLVPTSTFQVSNVTHSQKGFPPTSSPSIQVMDRSGGYDPARIPSAVFHRNSNPLEWSSASNESLFSLQIENNSFSREHMFGEVSMSPELTKSGEMNLFSRTSSILTEEVDTARKSADVENPQTNKTSDNAFKLEERLSEDQNEKRSIHGHCATILIVAGRSVIHVQPAAIHGQAVSVLIVGGRSATVGTLAIQKAVVMPPPMSFGSLYLRERSDEGASTDGWEEEDTAEPKIGDGGDGGGVALQNVPWGQRAHSIAEEVLTQFTEDIELYAFKTTPRGYVYVRLDKITNEYGCPSMEELERYNQEYRKRLDEVGALGEVPDDLGIEVSSPGAERILKVPDDLSRFKDMPMRVCYTENVESNCPEEDGIFLLDSIDRDSEICIWKLADVKENRDPLKKGKPLNRKQKDWRLKLPFNMHRMVTLYLD</sequence>
<gene>
    <name evidence="3" type="ORF">TanjilG_02412</name>
</gene>
<evidence type="ECO:0000313" key="4">
    <source>
        <dbReference type="Proteomes" id="UP000188354"/>
    </source>
</evidence>
<dbReference type="EMBL" id="CM007371">
    <property type="protein sequence ID" value="OIW02188.1"/>
    <property type="molecule type" value="Genomic_DNA"/>
</dbReference>
<feature type="region of interest" description="Disordered" evidence="1">
    <location>
        <begin position="351"/>
        <end position="375"/>
    </location>
</feature>
<feature type="region of interest" description="Disordered" evidence="1">
    <location>
        <begin position="112"/>
        <end position="173"/>
    </location>
</feature>
<evidence type="ECO:0000259" key="2">
    <source>
        <dbReference type="Pfam" id="PF25498"/>
    </source>
</evidence>
<feature type="region of interest" description="Disordered" evidence="1">
    <location>
        <begin position="31"/>
        <end position="96"/>
    </location>
</feature>
<feature type="compositionally biased region" description="Polar residues" evidence="1">
    <location>
        <begin position="38"/>
        <end position="58"/>
    </location>
</feature>
<reference evidence="3 4" key="1">
    <citation type="journal article" date="2017" name="Plant Biotechnol. J.">
        <title>A comprehensive draft genome sequence for lupin (Lupinus angustifolius), an emerging health food: insights into plant-microbe interactions and legume evolution.</title>
        <authorList>
            <person name="Hane J.K."/>
            <person name="Ming Y."/>
            <person name="Kamphuis L.G."/>
            <person name="Nelson M.N."/>
            <person name="Garg G."/>
            <person name="Atkins C.A."/>
            <person name="Bayer P.E."/>
            <person name="Bravo A."/>
            <person name="Bringans S."/>
            <person name="Cannon S."/>
            <person name="Edwards D."/>
            <person name="Foley R."/>
            <person name="Gao L.L."/>
            <person name="Harrison M.J."/>
            <person name="Huang W."/>
            <person name="Hurgobin B."/>
            <person name="Li S."/>
            <person name="Liu C.W."/>
            <person name="McGrath A."/>
            <person name="Morahan G."/>
            <person name="Murray J."/>
            <person name="Weller J."/>
            <person name="Jian J."/>
            <person name="Singh K.B."/>
        </authorList>
    </citation>
    <scope>NUCLEOTIDE SEQUENCE [LARGE SCALE GENOMIC DNA]</scope>
    <source>
        <strain evidence="4">cv. Tanjil</strain>
        <tissue evidence="3">Whole plant</tissue>
    </source>
</reference>
<dbReference type="Gramene" id="OIW02188">
    <property type="protein sequence ID" value="OIW02188"/>
    <property type="gene ID" value="TanjilG_02412"/>
</dbReference>
<proteinExistence type="predicted"/>
<feature type="compositionally biased region" description="Polar residues" evidence="1">
    <location>
        <begin position="139"/>
        <end position="154"/>
    </location>
</feature>
<keyword evidence="4" id="KW-1185">Reference proteome</keyword>
<dbReference type="AlphaFoldDB" id="A0A1J7GP38"/>
<dbReference type="InterPro" id="IPR057234">
    <property type="entry name" value="DUF7912"/>
</dbReference>
<accession>A0A1J7GP38</accession>